<reference evidence="3 4" key="1">
    <citation type="submission" date="2016-09" db="EMBL/GenBank/DDBJ databases">
        <authorList>
            <consortium name="Pathogen Informatics"/>
        </authorList>
    </citation>
    <scope>NUCLEOTIDE SEQUENCE [LARGE SCALE GENOMIC DNA]</scope>
</reference>
<accession>A0A2P9DPE5</accession>
<dbReference type="InterPro" id="IPR026705">
    <property type="entry name" value="Hid-1/Ecm30"/>
</dbReference>
<feature type="region of interest" description="Disordered" evidence="1">
    <location>
        <begin position="458"/>
        <end position="554"/>
    </location>
</feature>
<evidence type="ECO:0000313" key="3">
    <source>
        <dbReference type="EMBL" id="SOV82885.1"/>
    </source>
</evidence>
<dbReference type="GO" id="GO:0005797">
    <property type="term" value="C:Golgi medial cisterna"/>
    <property type="evidence" value="ECO:0007669"/>
    <property type="project" value="TreeGrafter"/>
</dbReference>
<gene>
    <name evidence="3" type="ORF">PRG01_1433100</name>
</gene>
<evidence type="ECO:0008006" key="5">
    <source>
        <dbReference type="Google" id="ProtNLM"/>
    </source>
</evidence>
<protein>
    <recommendedName>
        <fullName evidence="5">HID1 domain-containing protein</fullName>
    </recommendedName>
</protein>
<dbReference type="AlphaFoldDB" id="A0A2P9DPE5"/>
<proteinExistence type="predicted"/>
<dbReference type="Pfam" id="PF09742">
    <property type="entry name" value="Dymeclin"/>
    <property type="match status" value="1"/>
</dbReference>
<dbReference type="EMBL" id="LT969577">
    <property type="protein sequence ID" value="SOV82885.1"/>
    <property type="molecule type" value="Genomic_DNA"/>
</dbReference>
<organism evidence="3 4">
    <name type="scientific">Plasmodium reichenowi</name>
    <dbReference type="NCBI Taxonomy" id="5854"/>
    <lineage>
        <taxon>Eukaryota</taxon>
        <taxon>Sar</taxon>
        <taxon>Alveolata</taxon>
        <taxon>Apicomplexa</taxon>
        <taxon>Aconoidasida</taxon>
        <taxon>Haemosporida</taxon>
        <taxon>Plasmodiidae</taxon>
        <taxon>Plasmodium</taxon>
        <taxon>Plasmodium (Laverania)</taxon>
    </lineage>
</organism>
<evidence type="ECO:0000256" key="1">
    <source>
        <dbReference type="SAM" id="MobiDB-lite"/>
    </source>
</evidence>
<evidence type="ECO:0000313" key="4">
    <source>
        <dbReference type="Proteomes" id="UP000240500"/>
    </source>
</evidence>
<keyword evidence="2" id="KW-1133">Transmembrane helix</keyword>
<dbReference type="VEuPathDB" id="PlasmoDB:PRG01_1433100"/>
<feature type="transmembrane region" description="Helical" evidence="2">
    <location>
        <begin position="368"/>
        <end position="390"/>
    </location>
</feature>
<feature type="compositionally biased region" description="Basic and acidic residues" evidence="1">
    <location>
        <begin position="458"/>
        <end position="550"/>
    </location>
</feature>
<feature type="transmembrane region" description="Helical" evidence="2">
    <location>
        <begin position="410"/>
        <end position="429"/>
    </location>
</feature>
<feature type="transmembrane region" description="Helical" evidence="2">
    <location>
        <begin position="135"/>
        <end position="155"/>
    </location>
</feature>
<dbReference type="VEuPathDB" id="PlasmoDB:PRCDC_1432400"/>
<dbReference type="OrthoDB" id="432953at2759"/>
<name>A0A2P9DPE5_PLARE</name>
<dbReference type="GO" id="GO:0016020">
    <property type="term" value="C:membrane"/>
    <property type="evidence" value="ECO:0007669"/>
    <property type="project" value="TreeGrafter"/>
</dbReference>
<keyword evidence="2" id="KW-0812">Transmembrane</keyword>
<dbReference type="PANTHER" id="PTHR21575">
    <property type="entry name" value="PROTEIN HID1"/>
    <property type="match status" value="1"/>
</dbReference>
<dbReference type="GO" id="GO:0000138">
    <property type="term" value="C:Golgi trans cisterna"/>
    <property type="evidence" value="ECO:0007669"/>
    <property type="project" value="TreeGrafter"/>
</dbReference>
<keyword evidence="2" id="KW-0472">Membrane</keyword>
<feature type="transmembrane region" description="Helical" evidence="2">
    <location>
        <begin position="1128"/>
        <end position="1146"/>
    </location>
</feature>
<dbReference type="PANTHER" id="PTHR21575:SF12">
    <property type="entry name" value="PROTEIN HID1"/>
    <property type="match status" value="1"/>
</dbReference>
<dbReference type="Proteomes" id="UP000240500">
    <property type="component" value="Chromosome 14"/>
</dbReference>
<sequence>MGNGNSKVVKIFLLIQNERDFKTKEEKEIYLQMLLTLDNDDIFKNDGNFYVIKNIIDDEANISVLFKFVMNTLRKLIHNETGEIFVQECKICVKIFRNIFPIIQYNYKKLNFFSLLWKEDNIPCFILQNYKCKNILILHIFNFLLILLFTENICINKKENVNEKINEKYLDNNNNITYIRPLVKNYVDIYKLWSSKMIYSCLYNKCCVNNNEIVNMCFKNIMKNEKYRHSLFQKEYNDDITNKDKLIKTFYSSDYYHKNKIYHNSNVDKYEFINDVKRVSYNCNDKNHFNNINNDHLNNVNKDTAASSSLPLYPHINNNNNNNNNNNDVINLEYIKNRTDILKCLLILLSSYMYYNNENFLKEKNFPLFLFTSGEVYFSANFFLSLLTIIYENEFNYFNFYFYNDTYLEFYNLCIHILNILIDFVPLVLKKNKKKRIHYMNGALKYFRKCKETINNDDKINDDEKKNDDKINDDEKKNDDKINDDEKKNDDKINDNEKKNDDKINDNEKKNDDKMNDNEKKNDDKMNDNEKKNDDKINDNEKKNDDKINDNDTYNYNNINNSCFKSSKQNYHINIKNKEEKNVKIERDINMDDTNYSSSCSSDDSIIYNDFSNDSCSSSSSKNSDQSSYNNYIENKRSINAKYKYENDIYYSNVNNVLKNKRLFFNLKKGSSNYYIYLKKKRDVETYCRNNVFLQMLRGLDRNTIKYIYRGSLNMLISYQLYYENYNESLLFLDNYLCLLWNIMNNNKQFIKYMEKCSTVGGINENKNKIKKYDNYNDNNNNNNMEYNNIYNNTHNNYRNDVSTSSSNLFVFYILYILLSFNSERKKETQELVTIKKQQINKEHSNINNKITKDSVFYNNEEFCKTISREDYNIRKVDGIIYICLFIILKLSSNKNICKNLNEKYDKKKKIKYNNILKNSYEFDNYIDFVVCALNTLINDNIFFLKFERIIDMSITILTNISVYIKSMNTYSCECIINILNKVLKKEWLLSSQNHYYSLFLLLDFINNILSHNLIDNYNLVYMIIKNKHVFFKIHNLNHILKSNYFVGSSTKDYWIPTESWLVSWMNKLPLHFINKIIYDLANMIEVECDEKEILDYNEVVDLIKSHCSKIENKQIPYIIRKYEKNILLSKWLTNYIYFLIFLHMYKKNLFINNGLTFIF</sequence>
<evidence type="ECO:0000256" key="2">
    <source>
        <dbReference type="SAM" id="Phobius"/>
    </source>
</evidence>